<feature type="chain" id="PRO_5011730954" evidence="2">
    <location>
        <begin position="35"/>
        <end position="544"/>
    </location>
</feature>
<keyword evidence="1" id="KW-0472">Membrane</keyword>
<feature type="signal peptide" evidence="2">
    <location>
        <begin position="1"/>
        <end position="34"/>
    </location>
</feature>
<dbReference type="Gene3D" id="2.60.40.10">
    <property type="entry name" value="Immunoglobulins"/>
    <property type="match status" value="2"/>
</dbReference>
<name>A0A1H3T5J2_9MICO</name>
<evidence type="ECO:0000259" key="3">
    <source>
        <dbReference type="Pfam" id="PF16640"/>
    </source>
</evidence>
<accession>A0A1H3T5J2</accession>
<reference evidence="4 5" key="1">
    <citation type="submission" date="2016-10" db="EMBL/GenBank/DDBJ databases">
        <authorList>
            <person name="de Groot N.N."/>
        </authorList>
    </citation>
    <scope>NUCLEOTIDE SEQUENCE [LARGE SCALE GENOMIC DNA]</scope>
    <source>
        <strain evidence="4 5">CGMCC 4.3491</strain>
    </source>
</reference>
<evidence type="ECO:0000313" key="5">
    <source>
        <dbReference type="Proteomes" id="UP000198891"/>
    </source>
</evidence>
<keyword evidence="1" id="KW-0812">Transmembrane</keyword>
<evidence type="ECO:0000313" key="4">
    <source>
        <dbReference type="EMBL" id="SDZ45121.1"/>
    </source>
</evidence>
<dbReference type="Pfam" id="PF16640">
    <property type="entry name" value="Big_3_5"/>
    <property type="match status" value="1"/>
</dbReference>
<dbReference type="Proteomes" id="UP000198891">
    <property type="component" value="Unassembled WGS sequence"/>
</dbReference>
<evidence type="ECO:0000256" key="1">
    <source>
        <dbReference type="SAM" id="Phobius"/>
    </source>
</evidence>
<feature type="domain" description="Bacterial Ig-like" evidence="3">
    <location>
        <begin position="207"/>
        <end position="285"/>
    </location>
</feature>
<keyword evidence="5" id="KW-1185">Reference proteome</keyword>
<dbReference type="InterPro" id="IPR032109">
    <property type="entry name" value="Big_3_5"/>
</dbReference>
<sequence length="544" mass="55175">MKTHSSRPLWQRIAAVAGAAIVLGGIAAAAPAAAADSALTFTPSKTSGTIAGLDLQDIKFNTTLTCDPISEWGMFLSEPGAETVPVADGTTPADVWASYPIFKQRPGGMADGIPWENVDIPPTLYDSTKGYASLPWSQLLTPDHSYSIGVVCLTYADGFDTILDRDASGNSIAAWMRIDTDGSGNWKLNVPKVDTSVELAGVQEGVNNAKLTATVKAGDAAASDATGTVEFSDGSSTMSAPVAAGVATTTIPGLADGPHEYTATYVPAEDSNYSGSVSGPVTVTISKTRVATTVALVGTAVGYDAADLTATVSADGAKATEADGVVEFWSAGSKVASQTVADGVAQYTASGLTDGKAYAYTAKFVPDAAETDYAASAESSAVTVQIPALPALLTAGGKVEAGAEYRAEYPAETFEGGAEVTGEVHSDPIPLTETATAAADGSVRYIFTVPATLEAGSAHELVLTDGTATTTLAFTIEAAAPTPSPSPSAPAATGSNNPAAFHTDWVGATMQNPAGLLAVIGGLIALAAAAGTGGWYLWRRTRRA</sequence>
<dbReference type="AlphaFoldDB" id="A0A1H3T5J2"/>
<dbReference type="STRING" id="381665.SAMN05216554_3983"/>
<dbReference type="GO" id="GO:0005975">
    <property type="term" value="P:carbohydrate metabolic process"/>
    <property type="evidence" value="ECO:0007669"/>
    <property type="project" value="UniProtKB-ARBA"/>
</dbReference>
<feature type="transmembrane region" description="Helical" evidence="1">
    <location>
        <begin position="516"/>
        <end position="538"/>
    </location>
</feature>
<dbReference type="InterPro" id="IPR013783">
    <property type="entry name" value="Ig-like_fold"/>
</dbReference>
<protein>
    <submittedName>
        <fullName evidence="4">Ig-like domain (Group 3)</fullName>
    </submittedName>
</protein>
<keyword evidence="2" id="KW-0732">Signal</keyword>
<dbReference type="RefSeq" id="WP_139256797.1">
    <property type="nucleotide sequence ID" value="NZ_FNPZ01000004.1"/>
</dbReference>
<evidence type="ECO:0000256" key="2">
    <source>
        <dbReference type="SAM" id="SignalP"/>
    </source>
</evidence>
<organism evidence="4 5">
    <name type="scientific">Herbiconiux ginsengi</name>
    <dbReference type="NCBI Taxonomy" id="381665"/>
    <lineage>
        <taxon>Bacteria</taxon>
        <taxon>Bacillati</taxon>
        <taxon>Actinomycetota</taxon>
        <taxon>Actinomycetes</taxon>
        <taxon>Micrococcales</taxon>
        <taxon>Microbacteriaceae</taxon>
        <taxon>Herbiconiux</taxon>
    </lineage>
</organism>
<gene>
    <name evidence="4" type="ORF">SAMN05216554_3983</name>
</gene>
<dbReference type="EMBL" id="FNPZ01000004">
    <property type="protein sequence ID" value="SDZ45121.1"/>
    <property type="molecule type" value="Genomic_DNA"/>
</dbReference>
<keyword evidence="1" id="KW-1133">Transmembrane helix</keyword>
<proteinExistence type="predicted"/>
<dbReference type="OrthoDB" id="7210788at2"/>